<evidence type="ECO:0000256" key="6">
    <source>
        <dbReference type="ARBA" id="ARBA00022989"/>
    </source>
</evidence>
<evidence type="ECO:0000256" key="4">
    <source>
        <dbReference type="ARBA" id="ARBA00022679"/>
    </source>
</evidence>
<proteinExistence type="inferred from homology"/>
<dbReference type="InterPro" id="IPR008166">
    <property type="entry name" value="Glyco_transf_92"/>
</dbReference>
<keyword evidence="10" id="KW-1185">Reference proteome</keyword>
<keyword evidence="3" id="KW-0328">Glycosyltransferase</keyword>
<reference evidence="11" key="1">
    <citation type="submission" date="2016-11" db="UniProtKB">
        <authorList>
            <consortium name="WormBaseParasite"/>
        </authorList>
    </citation>
    <scope>IDENTIFICATION</scope>
</reference>
<dbReference type="WBParaSite" id="Csp11.Scaffold630.g21055.t2">
    <property type="protein sequence ID" value="Csp11.Scaffold630.g21055.t2"/>
    <property type="gene ID" value="Csp11.Scaffold630.g21055"/>
</dbReference>
<evidence type="ECO:0000313" key="10">
    <source>
        <dbReference type="Proteomes" id="UP000095282"/>
    </source>
</evidence>
<dbReference type="GO" id="GO:0016020">
    <property type="term" value="C:membrane"/>
    <property type="evidence" value="ECO:0007669"/>
    <property type="project" value="UniProtKB-SubCell"/>
</dbReference>
<dbReference type="InterPro" id="IPR017452">
    <property type="entry name" value="GPCR_Rhodpsn_7TM"/>
</dbReference>
<dbReference type="Proteomes" id="UP000095282">
    <property type="component" value="Unplaced"/>
</dbReference>
<dbReference type="GO" id="GO:0016757">
    <property type="term" value="F:glycosyltransferase activity"/>
    <property type="evidence" value="ECO:0007669"/>
    <property type="project" value="UniProtKB-KW"/>
</dbReference>
<dbReference type="AlphaFoldDB" id="A0A1I7V027"/>
<keyword evidence="7 8" id="KW-0472">Membrane</keyword>
<dbReference type="GO" id="GO:0008528">
    <property type="term" value="F:G protein-coupled peptide receptor activity"/>
    <property type="evidence" value="ECO:0007669"/>
    <property type="project" value="InterPro"/>
</dbReference>
<evidence type="ECO:0000256" key="3">
    <source>
        <dbReference type="ARBA" id="ARBA00022676"/>
    </source>
</evidence>
<keyword evidence="5 8" id="KW-0812">Transmembrane</keyword>
<dbReference type="Pfam" id="PF01697">
    <property type="entry name" value="Glyco_transf_92"/>
    <property type="match status" value="1"/>
</dbReference>
<evidence type="ECO:0000259" key="9">
    <source>
        <dbReference type="PROSITE" id="PS50262"/>
    </source>
</evidence>
<feature type="transmembrane region" description="Helical" evidence="8">
    <location>
        <begin position="180"/>
        <end position="197"/>
    </location>
</feature>
<dbReference type="PANTHER" id="PTHR21645">
    <property type="entry name" value="GLYCOSYLTRANSFERASE FAMILY 92 PROTEIN"/>
    <property type="match status" value="1"/>
</dbReference>
<comment type="similarity">
    <text evidence="2">Belongs to the glycosyltransferase 92 family.</text>
</comment>
<name>A0A1I7V027_9PELO</name>
<dbReference type="PROSITE" id="PS50262">
    <property type="entry name" value="G_PROTEIN_RECEP_F1_2"/>
    <property type="match status" value="1"/>
</dbReference>
<accession>A0A1I7V027</accession>
<dbReference type="InterPro" id="IPR019427">
    <property type="entry name" value="7TM_GPCR_serpentine_rcpt_Srw"/>
</dbReference>
<evidence type="ECO:0000313" key="11">
    <source>
        <dbReference type="WBParaSite" id="Csp11.Scaffold630.g21055.t2"/>
    </source>
</evidence>
<dbReference type="SUPFAM" id="SSF81321">
    <property type="entry name" value="Family A G protein-coupled receptor-like"/>
    <property type="match status" value="1"/>
</dbReference>
<evidence type="ECO:0000256" key="7">
    <source>
        <dbReference type="ARBA" id="ARBA00023136"/>
    </source>
</evidence>
<evidence type="ECO:0000256" key="2">
    <source>
        <dbReference type="ARBA" id="ARBA00007647"/>
    </source>
</evidence>
<feature type="transmembrane region" description="Helical" evidence="8">
    <location>
        <begin position="87"/>
        <end position="110"/>
    </location>
</feature>
<dbReference type="Pfam" id="PF10324">
    <property type="entry name" value="7TM_GPCR_Srw"/>
    <property type="match status" value="1"/>
</dbReference>
<dbReference type="PANTHER" id="PTHR21645:SF21">
    <property type="entry name" value="GLYCOSYLTRANSFERASE FAMILY 92 PROTEIN"/>
    <property type="match status" value="1"/>
</dbReference>
<feature type="transmembrane region" description="Helical" evidence="8">
    <location>
        <begin position="46"/>
        <end position="67"/>
    </location>
</feature>
<evidence type="ECO:0000256" key="5">
    <source>
        <dbReference type="ARBA" id="ARBA00022692"/>
    </source>
</evidence>
<evidence type="ECO:0000256" key="1">
    <source>
        <dbReference type="ARBA" id="ARBA00004167"/>
    </source>
</evidence>
<sequence>MLPCILYPIATFFLIKELRKAEVQRQKLSSTSSSSNSNNSKNPTNLVLALTLTFFIAELPLGILLLLNPNVFVSAFYEPGPFTLITAFENFFSFLLSATTATHMIICLFMSSQYRTAAISVIRFDYPIKNHHFVHMKLLVHQQNSDKIIENVFIEPQIVIIPLEESLSSRRFQIMKRRKFFLIIIIILFIFMFYNAYKILNSSIDYEFTESDSENSNEEELDFGQPPLKPGLLIDPTRRLTRILPVSHVFINSAYFYPTSKSLGSNAIALAMVVDSINFNVENATYNVVGTNGTHTKLSTASSQTEGVPTCRYTPVMATTTTIENLTKLEMESNGVKVEIPFKVARYTAPKPVIICISPQFVAEQWQIFMMHTMITKCFRFGGHLHIYLTSIIESFFELMKEYERQGYLTLDYWLRMKFENTRTPYFEPNENIEWRNQAGAQTDCLLQYKEAAEYIAFFDMDDILFPKNYPTYFEEFNAEWALQPEATSVFYGRREHEFIKGSLDQLNFRDLVSSLRSSPTVKRGKVVVKPERYNSTWIHYSNNEDERTRRSIDNPTLIHVQRPLQKRGNNNITNVWKMDFGPLNETIRISDINEIENDIERIRNSRTVQAIAGKLPTSDFYLPIVFKCYYDAFYDDAFDHRRAKHGCPNADTCVLPQREEFKCVHSHAKYYSSPHMEPFTLHFTNDSFWSWDIGCYQ</sequence>
<feature type="domain" description="G-protein coupled receptors family 1 profile" evidence="9">
    <location>
        <begin position="1"/>
        <end position="107"/>
    </location>
</feature>
<protein>
    <submittedName>
        <fullName evidence="11">G_PROTEIN_RECEP_F1_2 domain-containing protein</fullName>
    </submittedName>
</protein>
<comment type="subcellular location">
    <subcellularLocation>
        <location evidence="1">Membrane</location>
        <topology evidence="1">Single-pass membrane protein</topology>
    </subcellularLocation>
</comment>
<keyword evidence="4" id="KW-0808">Transferase</keyword>
<dbReference type="InterPro" id="IPR052012">
    <property type="entry name" value="GTase_92"/>
</dbReference>
<dbReference type="Gene3D" id="1.20.1070.10">
    <property type="entry name" value="Rhodopsin 7-helix transmembrane proteins"/>
    <property type="match status" value="1"/>
</dbReference>
<organism evidence="10 11">
    <name type="scientific">Caenorhabditis tropicalis</name>
    <dbReference type="NCBI Taxonomy" id="1561998"/>
    <lineage>
        <taxon>Eukaryota</taxon>
        <taxon>Metazoa</taxon>
        <taxon>Ecdysozoa</taxon>
        <taxon>Nematoda</taxon>
        <taxon>Chromadorea</taxon>
        <taxon>Rhabditida</taxon>
        <taxon>Rhabditina</taxon>
        <taxon>Rhabditomorpha</taxon>
        <taxon>Rhabditoidea</taxon>
        <taxon>Rhabditidae</taxon>
        <taxon>Peloderinae</taxon>
        <taxon>Caenorhabditis</taxon>
    </lineage>
</organism>
<keyword evidence="6 8" id="KW-1133">Transmembrane helix</keyword>
<evidence type="ECO:0000256" key="8">
    <source>
        <dbReference type="SAM" id="Phobius"/>
    </source>
</evidence>